<protein>
    <recommendedName>
        <fullName evidence="3">TAXI family TRAP transporter solute-binding subunit</fullName>
    </recommendedName>
</protein>
<dbReference type="EMBL" id="FOZW01000009">
    <property type="protein sequence ID" value="SFT05676.1"/>
    <property type="molecule type" value="Genomic_DNA"/>
</dbReference>
<keyword evidence="2" id="KW-1185">Reference proteome</keyword>
<organism evidence="1 2">
    <name type="scientific">Alloyangia pacifica</name>
    <dbReference type="NCBI Taxonomy" id="311180"/>
    <lineage>
        <taxon>Bacteria</taxon>
        <taxon>Pseudomonadati</taxon>
        <taxon>Pseudomonadota</taxon>
        <taxon>Alphaproteobacteria</taxon>
        <taxon>Rhodobacterales</taxon>
        <taxon>Roseobacteraceae</taxon>
        <taxon>Alloyangia</taxon>
    </lineage>
</organism>
<dbReference type="PANTHER" id="PTHR42941:SF1">
    <property type="entry name" value="SLL1037 PROTEIN"/>
    <property type="match status" value="1"/>
</dbReference>
<dbReference type="AlphaFoldDB" id="A0A1I6UW81"/>
<sequence>MSLHLRRIAAIAGTVALMGLGGTGTGTAQAQQQVELISGPFGTGSYVLSTALEQIVNGEDDGLSLTASETPGLTFNARSLIKDPGRQVNTIMSFTSGINYLAVEGLAPFPEALPSAKLIANYNLGAVWLATFDPDIKTLEDLKGKRVALGTPPQILWTIEPLAIIRDGWGMEGDLKIETIGTKEAAQALLNGTVDVAIIGGYANPETGQFLPSPQTVELQASGRTLYHISWGPDAVAKARDASGMPLISAKVPAGAVEGLETELDTFYDAIGWQAYPDLDEETAYKVTKAIIANVGKFSEYHALGKLMSPSALLYGWDAEDIHPGALRAYREAGLIK</sequence>
<gene>
    <name evidence="1" type="ORF">SAMN04488050_10956</name>
</gene>
<dbReference type="STRING" id="311180.SAMN04488050_10956"/>
<dbReference type="RefSeq" id="WP_256218765.1">
    <property type="nucleotide sequence ID" value="NZ_FNCL01000014.1"/>
</dbReference>
<dbReference type="Pfam" id="PF16868">
    <property type="entry name" value="NMT1_3"/>
    <property type="match status" value="1"/>
</dbReference>
<accession>A0A1I6UW81</accession>
<evidence type="ECO:0008006" key="3">
    <source>
        <dbReference type="Google" id="ProtNLM"/>
    </source>
</evidence>
<dbReference type="SUPFAM" id="SSF53850">
    <property type="entry name" value="Periplasmic binding protein-like II"/>
    <property type="match status" value="1"/>
</dbReference>
<evidence type="ECO:0000313" key="1">
    <source>
        <dbReference type="EMBL" id="SFT05676.1"/>
    </source>
</evidence>
<dbReference type="Proteomes" id="UP000199392">
    <property type="component" value="Unassembled WGS sequence"/>
</dbReference>
<dbReference type="NCBIfam" id="TIGR02122">
    <property type="entry name" value="TRAP_TAXI"/>
    <property type="match status" value="1"/>
</dbReference>
<reference evidence="2" key="1">
    <citation type="submission" date="2016-10" db="EMBL/GenBank/DDBJ databases">
        <authorList>
            <person name="Varghese N."/>
            <person name="Submissions S."/>
        </authorList>
    </citation>
    <scope>NUCLEOTIDE SEQUENCE [LARGE SCALE GENOMIC DNA]</scope>
    <source>
        <strain evidence="2">DSM 26894</strain>
    </source>
</reference>
<evidence type="ECO:0000313" key="2">
    <source>
        <dbReference type="Proteomes" id="UP000199392"/>
    </source>
</evidence>
<dbReference type="PANTHER" id="PTHR42941">
    <property type="entry name" value="SLL1037 PROTEIN"/>
    <property type="match status" value="1"/>
</dbReference>
<proteinExistence type="predicted"/>
<dbReference type="Gene3D" id="3.40.190.10">
    <property type="entry name" value="Periplasmic binding protein-like II"/>
    <property type="match status" value="2"/>
</dbReference>
<dbReference type="InterPro" id="IPR011852">
    <property type="entry name" value="TRAP_TAXI"/>
</dbReference>
<name>A0A1I6UW81_9RHOB</name>